<dbReference type="InterPro" id="IPR002110">
    <property type="entry name" value="Ankyrin_rpt"/>
</dbReference>
<keyword evidence="4" id="KW-1185">Reference proteome</keyword>
<evidence type="ECO:0000256" key="2">
    <source>
        <dbReference type="ARBA" id="ARBA00023043"/>
    </source>
</evidence>
<name>A0A8H5T2P5_FUSHE</name>
<keyword evidence="1" id="KW-0677">Repeat</keyword>
<comment type="caution">
    <text evidence="3">The sequence shown here is derived from an EMBL/GenBank/DDBJ whole genome shotgun (WGS) entry which is preliminary data.</text>
</comment>
<dbReference type="Gene3D" id="1.25.40.20">
    <property type="entry name" value="Ankyrin repeat-containing domain"/>
    <property type="match status" value="3"/>
</dbReference>
<accession>A0A8H5T2P5</accession>
<dbReference type="InterPro" id="IPR036770">
    <property type="entry name" value="Ankyrin_rpt-contain_sf"/>
</dbReference>
<evidence type="ECO:0000256" key="1">
    <source>
        <dbReference type="ARBA" id="ARBA00022737"/>
    </source>
</evidence>
<protein>
    <recommendedName>
        <fullName evidence="5">Ankyrin repeat protein</fullName>
    </recommendedName>
</protein>
<proteinExistence type="predicted"/>
<dbReference type="OrthoDB" id="3182339at2759"/>
<dbReference type="SMART" id="SM00248">
    <property type="entry name" value="ANK"/>
    <property type="match status" value="7"/>
</dbReference>
<evidence type="ECO:0000313" key="4">
    <source>
        <dbReference type="Proteomes" id="UP000567885"/>
    </source>
</evidence>
<organism evidence="3 4">
    <name type="scientific">Fusarium heterosporum</name>
    <dbReference type="NCBI Taxonomy" id="42747"/>
    <lineage>
        <taxon>Eukaryota</taxon>
        <taxon>Fungi</taxon>
        <taxon>Dikarya</taxon>
        <taxon>Ascomycota</taxon>
        <taxon>Pezizomycotina</taxon>
        <taxon>Sordariomycetes</taxon>
        <taxon>Hypocreomycetidae</taxon>
        <taxon>Hypocreales</taxon>
        <taxon>Nectriaceae</taxon>
        <taxon>Fusarium</taxon>
        <taxon>Fusarium heterosporum species complex</taxon>
    </lineage>
</organism>
<keyword evidence="2" id="KW-0040">ANK repeat</keyword>
<dbReference type="InterPro" id="IPR050745">
    <property type="entry name" value="Multifunctional_regulatory"/>
</dbReference>
<dbReference type="SUPFAM" id="SSF48403">
    <property type="entry name" value="Ankyrin repeat"/>
    <property type="match status" value="3"/>
</dbReference>
<dbReference type="PANTHER" id="PTHR24189:SF50">
    <property type="entry name" value="ANKYRIN REPEAT AND SOCS BOX PROTEIN 2"/>
    <property type="match status" value="1"/>
</dbReference>
<evidence type="ECO:0008006" key="5">
    <source>
        <dbReference type="Google" id="ProtNLM"/>
    </source>
</evidence>
<reference evidence="3 4" key="1">
    <citation type="submission" date="2020-05" db="EMBL/GenBank/DDBJ databases">
        <title>Identification and distribution of gene clusters putatively required for synthesis of sphingolipid metabolism inhibitors in phylogenetically diverse species of the filamentous fungus Fusarium.</title>
        <authorList>
            <person name="Kim H.-S."/>
            <person name="Busman M."/>
            <person name="Brown D.W."/>
            <person name="Divon H."/>
            <person name="Uhlig S."/>
            <person name="Proctor R.H."/>
        </authorList>
    </citation>
    <scope>NUCLEOTIDE SEQUENCE [LARGE SCALE GENOMIC DNA]</scope>
    <source>
        <strain evidence="3 4">NRRL 20693</strain>
    </source>
</reference>
<dbReference type="PANTHER" id="PTHR24189">
    <property type="entry name" value="MYOTROPHIN"/>
    <property type="match status" value="1"/>
</dbReference>
<evidence type="ECO:0000313" key="3">
    <source>
        <dbReference type="EMBL" id="KAF5661746.1"/>
    </source>
</evidence>
<dbReference type="Proteomes" id="UP000567885">
    <property type="component" value="Unassembled WGS sequence"/>
</dbReference>
<dbReference type="EMBL" id="JAAGWQ010000174">
    <property type="protein sequence ID" value="KAF5661746.1"/>
    <property type="molecule type" value="Genomic_DNA"/>
</dbReference>
<gene>
    <name evidence="3" type="ORF">FHETE_8281</name>
</gene>
<sequence>MTNNDRVQWFLNRAGLHPPLRLTSLVEPAAQDFLPFEATNRDLARQLLVQQRKANPNFTPPERQIRHIFRSKDQKAEACNSSQWSFTKHEVAKAFDALLSQQTLPPAGVAQALLLHTTLISLDELWGHFNDPQLEKKMKRNRTSLNASGFDSQGMTWLDKTTSRDNFNYILLLCQTHVSQPVIDRALGVALSRPSLQAIKLLLSFGAKASTYQETISHHVRARNLDLISLLLSAPNSMTTEAWRICLEQELARAESGESFSLSLLLLLLSNRAELVSESLLLSTLRLQNFQATAVVLAYASSNQIFFNIRHRVSELVSAYQDDNNRPAFFTLLAQSGLVSDNMVVREELFKDVSARCLPLVKLFVQAGVSVDADPHNSLQLAVSSMDFEVMDILRHGTISFPPPRILDYLPQSVSEQDMIQFLKVFGSMGLAGQSLDSHLITAVQKRQRALVETLLHNGASPEYEQGSAIRITLKYADLYMLNLLLLAACSSRILSTTIPEAMEILPRSTRLSAMTALVRKGVEESALGTVLHNLMSEDDRIDSELVELLVNHGAKLGHSVAMETSPVLQTTRKGDIPVLTVLLRADPDGETLAAALPVSYQTIESFGKGVALEMMNLLLKKGASGTQIHETLLSAVTDDQLQFVATLVNNGADINYSGGAAFARAAKSKSIQLLELLCSASPPKQETVDTVLPVLIDAKNYSPEALELFLSAASRSSPRPSLRSAHPLLNHHPLYAEILPRLLRHGLDVDEGQGLALRSAIQEQNMDIVNAILALDPNVETLCNAFDEALKIDIVEVRLDMMRRLLDKASPEEIGQSRCLLKETITALDGSMYGLSLLLDHKADVNYNNGEAVQAAASSESGYPILLNMLLSAGATNATVEAAFKAAGEADTSSNVKIGIFGSLFAFNKKISVEAISKALANILEMHPGEEHLPQLLLEHGATVNLHMLESVAVDSSGGLFQKMITHVDDVDTRNGIFQFLLNNTTMDTEHKYQAINSVLEQGVPITSISDALSETLSNNSDEVAFPKLLLDHGAAISHNENAGLIAALKYRNLERVMLLCGYLRKNVDDEAAKRIFEDPYLRDSQLVDPVIRAHIYSTVLVCNIDTKSLSNRLIHTLESNSPRLAIVRLLLENGANPNDEEGHCFYLAARHKLEPHFRELCKYAETSVVLPTLLRRFDKERHVTRWFRVYFEERKPEGKEIPEQILFQCIRKFQDGDMLLGLLLDQGMSPGATITYRIRQSWPEEEISLLIWTLVSPLRISNMVIFRLLEEGRAGEFSPSSSGQASDIDRTTALLNYITPLSRIPTIFLTLLDRTREPVLKMLLKFHDDETLHNTISGSTFSDLAEPQKKPKAEFSSLFEDDDEISPREASMFLGNLGAFKLLNTFDNPDDGTLHLAALLALPDFVTWLLQNHEPNYEEESFGFMVPLALTCYSKPFPWCKVASDEKKWLKRLEETMRILIPKTFSGWRYRRKHPLHLALDNGAEITETMLRAMDLKGDIWGTYSYTDKTGKLYSPCEYVETFVEVKDKEKTRIAKCLQEHGLE</sequence>